<feature type="compositionally biased region" description="Basic and acidic residues" evidence="1">
    <location>
        <begin position="109"/>
        <end position="124"/>
    </location>
</feature>
<reference evidence="2" key="1">
    <citation type="submission" date="2021-03" db="EMBL/GenBank/DDBJ databases">
        <authorList>
            <person name="Li Z."/>
            <person name="Yang C."/>
        </authorList>
    </citation>
    <scope>NUCLEOTIDE SEQUENCE</scope>
    <source>
        <strain evidence="2">Dzin_1.0</strain>
        <tissue evidence="2">Leaf</tissue>
    </source>
</reference>
<name>A0A9D5C689_9LILI</name>
<comment type="caution">
    <text evidence="2">The sequence shown here is derived from an EMBL/GenBank/DDBJ whole genome shotgun (WGS) entry which is preliminary data.</text>
</comment>
<dbReference type="AlphaFoldDB" id="A0A9D5C689"/>
<proteinExistence type="predicted"/>
<accession>A0A9D5C689</accession>
<organism evidence="2 3">
    <name type="scientific">Dioscorea zingiberensis</name>
    <dbReference type="NCBI Taxonomy" id="325984"/>
    <lineage>
        <taxon>Eukaryota</taxon>
        <taxon>Viridiplantae</taxon>
        <taxon>Streptophyta</taxon>
        <taxon>Embryophyta</taxon>
        <taxon>Tracheophyta</taxon>
        <taxon>Spermatophyta</taxon>
        <taxon>Magnoliopsida</taxon>
        <taxon>Liliopsida</taxon>
        <taxon>Dioscoreales</taxon>
        <taxon>Dioscoreaceae</taxon>
        <taxon>Dioscorea</taxon>
    </lineage>
</organism>
<keyword evidence="3" id="KW-1185">Reference proteome</keyword>
<dbReference type="Proteomes" id="UP001085076">
    <property type="component" value="Miscellaneous, Linkage group lg07"/>
</dbReference>
<evidence type="ECO:0000313" key="2">
    <source>
        <dbReference type="EMBL" id="KAJ0967451.1"/>
    </source>
</evidence>
<evidence type="ECO:0000313" key="3">
    <source>
        <dbReference type="Proteomes" id="UP001085076"/>
    </source>
</evidence>
<evidence type="ECO:0000256" key="1">
    <source>
        <dbReference type="SAM" id="MobiDB-lite"/>
    </source>
</evidence>
<gene>
    <name evidence="2" type="ORF">J5N97_024368</name>
</gene>
<dbReference type="EMBL" id="JAGGNH010000007">
    <property type="protein sequence ID" value="KAJ0967451.1"/>
    <property type="molecule type" value="Genomic_DNA"/>
</dbReference>
<feature type="compositionally biased region" description="Basic and acidic residues" evidence="1">
    <location>
        <begin position="51"/>
        <end position="78"/>
    </location>
</feature>
<protein>
    <submittedName>
        <fullName evidence="2">Uncharacterized protein</fullName>
    </submittedName>
</protein>
<feature type="compositionally biased region" description="Basic and acidic residues" evidence="1">
    <location>
        <begin position="17"/>
        <end position="43"/>
    </location>
</feature>
<feature type="region of interest" description="Disordered" evidence="1">
    <location>
        <begin position="16"/>
        <end position="170"/>
    </location>
</feature>
<reference evidence="2" key="2">
    <citation type="journal article" date="2022" name="Hortic Res">
        <title>The genome of Dioscorea zingiberensis sheds light on the biosynthesis, origin and evolution of the medicinally important diosgenin saponins.</title>
        <authorList>
            <person name="Li Y."/>
            <person name="Tan C."/>
            <person name="Li Z."/>
            <person name="Guo J."/>
            <person name="Li S."/>
            <person name="Chen X."/>
            <person name="Wang C."/>
            <person name="Dai X."/>
            <person name="Yang H."/>
            <person name="Song W."/>
            <person name="Hou L."/>
            <person name="Xu J."/>
            <person name="Tong Z."/>
            <person name="Xu A."/>
            <person name="Yuan X."/>
            <person name="Wang W."/>
            <person name="Yang Q."/>
            <person name="Chen L."/>
            <person name="Sun Z."/>
            <person name="Wang K."/>
            <person name="Pan B."/>
            <person name="Chen J."/>
            <person name="Bao Y."/>
            <person name="Liu F."/>
            <person name="Qi X."/>
            <person name="Gang D.R."/>
            <person name="Wen J."/>
            <person name="Li J."/>
        </authorList>
    </citation>
    <scope>NUCLEOTIDE SEQUENCE</scope>
    <source>
        <strain evidence="2">Dzin_1.0</strain>
    </source>
</reference>
<sequence>MARVWRRIAELLSLITDPRRTEVEHRRPSETRSRMEAEARRTTETTVGNTERQRRDPHAERPEVRLERSRTPQGHDDNLTYVEVVSGSRGSPSDSKTDHAMHMQGFSEADLRVGPKEAPWEEVRSKKKKRPPMAGEGAQKSPKRRETQLLKTFSAAEADPQWSDRSMREV</sequence>